<dbReference type="EMBL" id="BMHC01000027">
    <property type="protein sequence ID" value="GGI32896.1"/>
    <property type="molecule type" value="Genomic_DNA"/>
</dbReference>
<dbReference type="Proteomes" id="UP000625079">
    <property type="component" value="Unassembled WGS sequence"/>
</dbReference>
<reference evidence="4" key="1">
    <citation type="journal article" date="2014" name="Int. J. Syst. Evol. Microbiol.">
        <title>Complete genome sequence of Corynebacterium casei LMG S-19264T (=DSM 44701T), isolated from a smear-ripened cheese.</title>
        <authorList>
            <consortium name="US DOE Joint Genome Institute (JGI-PGF)"/>
            <person name="Walter F."/>
            <person name="Albersmeier A."/>
            <person name="Kalinowski J."/>
            <person name="Ruckert C."/>
        </authorList>
    </citation>
    <scope>NUCLEOTIDE SEQUENCE</scope>
    <source>
        <strain evidence="4">CGMCC 1.15034</strain>
    </source>
</reference>
<reference evidence="5 6" key="2">
    <citation type="submission" date="2018-06" db="EMBL/GenBank/DDBJ databases">
        <title>Comparative genomics of rhizobia nodulating Arachis hypogaea in China.</title>
        <authorList>
            <person name="Li Y."/>
        </authorList>
    </citation>
    <scope>NUCLEOTIDE SEQUENCE [LARGE SCALE GENOMIC DNA]</scope>
    <source>
        <strain evidence="5 6">CCBAU 51658</strain>
    </source>
</reference>
<reference evidence="4" key="3">
    <citation type="submission" date="2022-12" db="EMBL/GenBank/DDBJ databases">
        <authorList>
            <person name="Sun Q."/>
            <person name="Zhou Y."/>
        </authorList>
    </citation>
    <scope>NUCLEOTIDE SEQUENCE</scope>
    <source>
        <strain evidence="4">CGMCC 1.15034</strain>
    </source>
</reference>
<dbReference type="RefSeq" id="WP_128965033.1">
    <property type="nucleotide sequence ID" value="NZ_BMHC01000027.1"/>
</dbReference>
<evidence type="ECO:0000313" key="4">
    <source>
        <dbReference type="EMBL" id="GGI32896.1"/>
    </source>
</evidence>
<dbReference type="Gene3D" id="3.40.50.1820">
    <property type="entry name" value="alpha/beta hydrolase"/>
    <property type="match status" value="1"/>
</dbReference>
<keyword evidence="2" id="KW-0732">Signal</keyword>
<protein>
    <submittedName>
        <fullName evidence="5">Carboxymethylenebutenolidase</fullName>
    </submittedName>
</protein>
<name>A0A410V3U6_9BRAD</name>
<keyword evidence="1" id="KW-0378">Hydrolase</keyword>
<accession>A0A410V3U6</accession>
<evidence type="ECO:0000256" key="2">
    <source>
        <dbReference type="SAM" id="SignalP"/>
    </source>
</evidence>
<dbReference type="PANTHER" id="PTHR22946:SF9">
    <property type="entry name" value="POLYKETIDE TRANSFERASE AF380"/>
    <property type="match status" value="1"/>
</dbReference>
<feature type="signal peptide" evidence="2">
    <location>
        <begin position="1"/>
        <end position="22"/>
    </location>
</feature>
<evidence type="ECO:0000256" key="1">
    <source>
        <dbReference type="ARBA" id="ARBA00022801"/>
    </source>
</evidence>
<dbReference type="InterPro" id="IPR002925">
    <property type="entry name" value="Dienelactn_hydro"/>
</dbReference>
<dbReference type="EMBL" id="CP030057">
    <property type="protein sequence ID" value="QOZ59414.1"/>
    <property type="molecule type" value="Genomic_DNA"/>
</dbReference>
<feature type="chain" id="PRO_5044601142" evidence="2">
    <location>
        <begin position="23"/>
        <end position="329"/>
    </location>
</feature>
<organism evidence="4 7">
    <name type="scientific">Bradyrhizobium guangdongense</name>
    <dbReference type="NCBI Taxonomy" id="1325090"/>
    <lineage>
        <taxon>Bacteria</taxon>
        <taxon>Pseudomonadati</taxon>
        <taxon>Pseudomonadota</taxon>
        <taxon>Alphaproteobacteria</taxon>
        <taxon>Hyphomicrobiales</taxon>
        <taxon>Nitrobacteraceae</taxon>
        <taxon>Bradyrhizobium</taxon>
    </lineage>
</organism>
<gene>
    <name evidence="4" type="ORF">GCM10010987_71690</name>
    <name evidence="5" type="ORF">XH86_12245</name>
</gene>
<keyword evidence="6" id="KW-1185">Reference proteome</keyword>
<dbReference type="PANTHER" id="PTHR22946">
    <property type="entry name" value="DIENELACTONE HYDROLASE DOMAIN-CONTAINING PROTEIN-RELATED"/>
    <property type="match status" value="1"/>
</dbReference>
<dbReference type="GO" id="GO:0052689">
    <property type="term" value="F:carboxylic ester hydrolase activity"/>
    <property type="evidence" value="ECO:0007669"/>
    <property type="project" value="UniProtKB-ARBA"/>
</dbReference>
<feature type="domain" description="Dienelactone hydrolase" evidence="3">
    <location>
        <begin position="131"/>
        <end position="256"/>
    </location>
</feature>
<evidence type="ECO:0000313" key="6">
    <source>
        <dbReference type="Proteomes" id="UP000593880"/>
    </source>
</evidence>
<evidence type="ECO:0000259" key="3">
    <source>
        <dbReference type="Pfam" id="PF01738"/>
    </source>
</evidence>
<dbReference type="InterPro" id="IPR029058">
    <property type="entry name" value="AB_hydrolase_fold"/>
</dbReference>
<dbReference type="InterPro" id="IPR050261">
    <property type="entry name" value="FrsA_esterase"/>
</dbReference>
<sequence length="329" mass="36203">MKVRCQGAAVIALIAFSSSAPATEIGVRDFAARTELRSIQTLTLTDRQFLTGDTSGTPTTLTGELRIAQGTGRLPLVVLQHGSGGFAPKIEYWSRELNAAGISTFALDGFTGRGLAEVNSNQALLGRLNFILDIYRALEVVGQHPRVDPRRIALMGFSRGGQAALYASLKRFQRMWNRSGLDFVAYLPFYPDCMTSYIDDGDVEKRPIRIFAGTSDDYNPVSACRSYVERLRKNGQDVEMTECQNASHAFDNPLGAQPSALAPTYESVRKCRIEERPGGLLINAETSQPFSYKDDCVAHGPHLGHDPMATEWATGTIRTFLKDAFKLDR</sequence>
<evidence type="ECO:0000313" key="5">
    <source>
        <dbReference type="EMBL" id="QOZ59414.1"/>
    </source>
</evidence>
<dbReference type="SUPFAM" id="SSF53474">
    <property type="entry name" value="alpha/beta-Hydrolases"/>
    <property type="match status" value="1"/>
</dbReference>
<dbReference type="OrthoDB" id="3647650at2"/>
<proteinExistence type="predicted"/>
<dbReference type="Proteomes" id="UP000593880">
    <property type="component" value="Chromosome"/>
</dbReference>
<dbReference type="Pfam" id="PF01738">
    <property type="entry name" value="DLH"/>
    <property type="match status" value="1"/>
</dbReference>
<evidence type="ECO:0000313" key="7">
    <source>
        <dbReference type="Proteomes" id="UP000625079"/>
    </source>
</evidence>
<dbReference type="AlphaFoldDB" id="A0A410V3U6"/>